<evidence type="ECO:0000313" key="2">
    <source>
        <dbReference type="Proteomes" id="UP001055072"/>
    </source>
</evidence>
<dbReference type="Proteomes" id="UP001055072">
    <property type="component" value="Unassembled WGS sequence"/>
</dbReference>
<keyword evidence="2" id="KW-1185">Reference proteome</keyword>
<proteinExistence type="predicted"/>
<evidence type="ECO:0000313" key="1">
    <source>
        <dbReference type="EMBL" id="KAI0094873.1"/>
    </source>
</evidence>
<sequence length="708" mass="77044">MFWSTELLSRRDSGFGLAWLAATLGAKSSFSKLPKRSVMAANISQLCSLIAEPPEPLALRLSSNLMIGVTRVYKVKQEILLTDITTCFNMLKKAFQDVYVSNSANVQLQMAQPTVRPDAVTLATNPTAEFALEFDTLFADWDERTRGDEENDTNDDEDEFGVKKKGKKKSRAKASSISQVEHARADLHTLQEHTDFLLSSSFDASFGIDGFGGLIPSSSQLGGYMGFEDNFLEGLDIGDDIGAELAKELGDGWGMPVDLPGSDDQVNLDVLDVEMGPSMGINIDFERGDCMSETGAGQAAELDFSPTRKRLFSEVDNDMMQPDGSVVVPLSPFGSASQADGDYWGPESNLKKPRRVRLLLDARTELTNEELEKARTCYMEGQAELRREQAQRKVEKEGMKVLEEMVWGAPRGINAPALIQFWEEIFKLQVGARSAQPIGDLQVTRLRRHVVESGQENAPTPENGWDYGTLDDGMELDMGFGDADLRNVMGQEELDLNSRVRSSEEPGQARLGSSRPPSVLGSNFGLGTKLPQSESQVRNNMFPWDNAGGVSSSISGVAFGVGGSDRSSFPRADIRLRRGSSLPKGNIGGVPESPASFIPSGSHFDADAFELALPTQAEDVSRIETQGSNVSMLSLEKNSSNFLEYMKIQANALAAGTSSLKFGDVVPKDASTRHVAAAAFYHCLVLSTKDLISVQQGAPYGVLRLIVK</sequence>
<protein>
    <submittedName>
        <fullName evidence="1">Rec8 like protein-domain-containing protein</fullName>
    </submittedName>
</protein>
<reference evidence="1" key="1">
    <citation type="journal article" date="2021" name="Environ. Microbiol.">
        <title>Gene family expansions and transcriptome signatures uncover fungal adaptations to wood decay.</title>
        <authorList>
            <person name="Hage H."/>
            <person name="Miyauchi S."/>
            <person name="Viragh M."/>
            <person name="Drula E."/>
            <person name="Min B."/>
            <person name="Chaduli D."/>
            <person name="Navarro D."/>
            <person name="Favel A."/>
            <person name="Norest M."/>
            <person name="Lesage-Meessen L."/>
            <person name="Balint B."/>
            <person name="Merenyi Z."/>
            <person name="de Eugenio L."/>
            <person name="Morin E."/>
            <person name="Martinez A.T."/>
            <person name="Baldrian P."/>
            <person name="Stursova M."/>
            <person name="Martinez M.J."/>
            <person name="Novotny C."/>
            <person name="Magnuson J.K."/>
            <person name="Spatafora J.W."/>
            <person name="Maurice S."/>
            <person name="Pangilinan J."/>
            <person name="Andreopoulos W."/>
            <person name="LaButti K."/>
            <person name="Hundley H."/>
            <person name="Na H."/>
            <person name="Kuo A."/>
            <person name="Barry K."/>
            <person name="Lipzen A."/>
            <person name="Henrissat B."/>
            <person name="Riley R."/>
            <person name="Ahrendt S."/>
            <person name="Nagy L.G."/>
            <person name="Grigoriev I.V."/>
            <person name="Martin F."/>
            <person name="Rosso M.N."/>
        </authorList>
    </citation>
    <scope>NUCLEOTIDE SEQUENCE</scope>
    <source>
        <strain evidence="1">CBS 384.51</strain>
    </source>
</reference>
<organism evidence="1 2">
    <name type="scientific">Irpex rosettiformis</name>
    <dbReference type="NCBI Taxonomy" id="378272"/>
    <lineage>
        <taxon>Eukaryota</taxon>
        <taxon>Fungi</taxon>
        <taxon>Dikarya</taxon>
        <taxon>Basidiomycota</taxon>
        <taxon>Agaricomycotina</taxon>
        <taxon>Agaricomycetes</taxon>
        <taxon>Polyporales</taxon>
        <taxon>Irpicaceae</taxon>
        <taxon>Irpex</taxon>
    </lineage>
</organism>
<name>A0ACB8UKF2_9APHY</name>
<accession>A0ACB8UKF2</accession>
<comment type="caution">
    <text evidence="1">The sequence shown here is derived from an EMBL/GenBank/DDBJ whole genome shotgun (WGS) entry which is preliminary data.</text>
</comment>
<dbReference type="EMBL" id="MU274900">
    <property type="protein sequence ID" value="KAI0094873.1"/>
    <property type="molecule type" value="Genomic_DNA"/>
</dbReference>
<gene>
    <name evidence="1" type="ORF">BDY19DRAFT_48211</name>
</gene>